<dbReference type="HOGENOM" id="CLU_366099_0_0_1"/>
<protein>
    <submittedName>
        <fullName evidence="2 3">Uncharacterized protein</fullName>
    </submittedName>
</protein>
<dbReference type="VEuPathDB" id="VectorBase:ADAR2_007349"/>
<evidence type="ECO:0000313" key="4">
    <source>
        <dbReference type="Proteomes" id="UP000000673"/>
    </source>
</evidence>
<dbReference type="AlphaFoldDB" id="W5JAP4"/>
<dbReference type="Proteomes" id="UP000000673">
    <property type="component" value="Unassembled WGS sequence"/>
</dbReference>
<feature type="compositionally biased region" description="Basic residues" evidence="1">
    <location>
        <begin position="7"/>
        <end position="21"/>
    </location>
</feature>
<dbReference type="OMA" id="PFISCCF"/>
<feature type="compositionally biased region" description="Acidic residues" evidence="1">
    <location>
        <begin position="713"/>
        <end position="728"/>
    </location>
</feature>
<reference evidence="2" key="2">
    <citation type="submission" date="2010-05" db="EMBL/GenBank/DDBJ databases">
        <authorList>
            <person name="Almeida L.G."/>
            <person name="Nicolas M.F."/>
            <person name="Souza R.C."/>
            <person name="Vasconcelos A.T.R."/>
        </authorList>
    </citation>
    <scope>NUCLEOTIDE SEQUENCE</scope>
</reference>
<feature type="compositionally biased region" description="Polar residues" evidence="1">
    <location>
        <begin position="734"/>
        <end position="744"/>
    </location>
</feature>
<name>W5JAP4_ANODA</name>
<dbReference type="eggNOG" id="ENOG502S5BY">
    <property type="taxonomic scope" value="Eukaryota"/>
</dbReference>
<feature type="region of interest" description="Disordered" evidence="1">
    <location>
        <begin position="702"/>
        <end position="744"/>
    </location>
</feature>
<sequence>MEPTPSKRARSVKPKTPRGKKSANATQEQLADTAAKPEKAERQVGNHYALAPTVHSWAGKSGRYARKHDHQTILQLPLQPGMLTSELLLEHFQPTKHWLVELPLPLYTAPGSGGPTIPDAMVRSLIAKKMYKKRLMTTQQAYRSKSIRTEAGLGRTSVSTAALLYAALLDRDPDPYLSHHADYNYHYTGGCCAWLRASTKDRAILFKAVGECLEQLEVLQLRYTGGADGIETERMQLLNLPEMEGPILEITTNQRRLAYDSSIRIAVRKRNTVTIVHEMKDENAGSSSWQVCQTIQSSVPLASVCFVRPSQVPSPHRDTTATLCTTDYQRLLRLWTHDRRSRHDEAGEMKCVKQLMLPKQSSTGDDWSAVRCVDSVSLVACLDRRKLHLYRIMTQEDEADAPSPTERGEDSTLRFESCGQQTFSRWTYPCELACALEVSPEDKLIFIATCHHLLVARLEPHVKGCETDVDGSSTDSEDSSLDKRLRLVVLIVYAHHLQQRPAFLSFQCHSFDDGTQRAPDCFLLLASHLGMCYCLCVFSKRTTDQRYVAQHYPHHPSTFADSYMVAQRKGYCLGVNDPLKQRFSAYHSGALLVPFRQRLVILLQNSCGDLLQQTIVPSPNEAPMGKRMKSEISVAETIRSWDERLLEEQLASTENGRLPYTASDFRGMKKFRHIFNCPDSKTSRLPDQIFRVTVAKGKARQSVRSATSYNSADDTDSMNGDDDGDESDGGSGAETRQQKPATEQTIEELRSYKDILVQPMLSVWGYGDTVLTTGVVVPQAEKIPVQLPGYDELHVTERIACWMSSVKDEPCVVKKEETEEGVVKCKEKDEEQFNVLAAPADRSYLRGDGVDVAEYADTQAAIIMATTRNGEETIFSQPTVASSAKKRKYVKGF</sequence>
<feature type="region of interest" description="Disordered" evidence="1">
    <location>
        <begin position="1"/>
        <end position="41"/>
    </location>
</feature>
<evidence type="ECO:0000256" key="1">
    <source>
        <dbReference type="SAM" id="MobiDB-lite"/>
    </source>
</evidence>
<evidence type="ECO:0000313" key="3">
    <source>
        <dbReference type="EnsemblMetazoa" id="ADAC008480-PA"/>
    </source>
</evidence>
<dbReference type="EnsemblMetazoa" id="ADAC008480-RA">
    <property type="protein sequence ID" value="ADAC008480-PA"/>
    <property type="gene ID" value="ADAC008480"/>
</dbReference>
<dbReference type="EMBL" id="ADMH02002026">
    <property type="protein sequence ID" value="ETN59905.1"/>
    <property type="molecule type" value="Genomic_DNA"/>
</dbReference>
<reference evidence="3" key="4">
    <citation type="submission" date="2015-06" db="UniProtKB">
        <authorList>
            <consortium name="EnsemblMetazoa"/>
        </authorList>
    </citation>
    <scope>IDENTIFICATION</scope>
</reference>
<organism evidence="2">
    <name type="scientific">Anopheles darlingi</name>
    <name type="common">Mosquito</name>
    <dbReference type="NCBI Taxonomy" id="43151"/>
    <lineage>
        <taxon>Eukaryota</taxon>
        <taxon>Metazoa</taxon>
        <taxon>Ecdysozoa</taxon>
        <taxon>Arthropoda</taxon>
        <taxon>Hexapoda</taxon>
        <taxon>Insecta</taxon>
        <taxon>Pterygota</taxon>
        <taxon>Neoptera</taxon>
        <taxon>Endopterygota</taxon>
        <taxon>Diptera</taxon>
        <taxon>Nematocera</taxon>
        <taxon>Culicoidea</taxon>
        <taxon>Culicidae</taxon>
        <taxon>Anophelinae</taxon>
        <taxon>Anopheles</taxon>
    </lineage>
</organism>
<keyword evidence="4" id="KW-1185">Reference proteome</keyword>
<dbReference type="VEuPathDB" id="VectorBase:ADAC008480"/>
<proteinExistence type="predicted"/>
<reference evidence="2" key="3">
    <citation type="journal article" date="2013" name="Nucleic Acids Res.">
        <title>The genome of Anopheles darlingi, the main neotropical malaria vector.</title>
        <authorList>
            <person name="Marinotti O."/>
            <person name="Cerqueira G.C."/>
            <person name="de Almeida L.G."/>
            <person name="Ferro M.I."/>
            <person name="Loreto E.L."/>
            <person name="Zaha A."/>
            <person name="Teixeira S.M."/>
            <person name="Wespiser A.R."/>
            <person name="Almeida E Silva A."/>
            <person name="Schlindwein A.D."/>
            <person name="Pacheco A.C."/>
            <person name="Silva A.L."/>
            <person name="Graveley B.R."/>
            <person name="Walenz B.P."/>
            <person name="Lima Bde A."/>
            <person name="Ribeiro C.A."/>
            <person name="Nunes-Silva C.G."/>
            <person name="de Carvalho C.R."/>
            <person name="Soares C.M."/>
            <person name="de Menezes C.B."/>
            <person name="Matiolli C."/>
            <person name="Caffrey D."/>
            <person name="Araujo D.A."/>
            <person name="de Oliveira D.M."/>
            <person name="Golenbock D."/>
            <person name="Grisard E.C."/>
            <person name="Fantinatti-Garboggini F."/>
            <person name="de Carvalho F.M."/>
            <person name="Barcellos F.G."/>
            <person name="Prosdocimi F."/>
            <person name="May G."/>
            <person name="Azevedo Junior G.M."/>
            <person name="Guimaraes G.M."/>
            <person name="Goldman G.H."/>
            <person name="Padilha I.Q."/>
            <person name="Batista Jda S."/>
            <person name="Ferro J.A."/>
            <person name="Ribeiro J.M."/>
            <person name="Fietto J.L."/>
            <person name="Dabbas K.M."/>
            <person name="Cerdeira L."/>
            <person name="Agnez-Lima L.F."/>
            <person name="Brocchi M."/>
            <person name="de Carvalho M.O."/>
            <person name="Teixeira Mde M."/>
            <person name="Diniz Maia Mde M."/>
            <person name="Goldman M.H."/>
            <person name="Cruz Schneider M.P."/>
            <person name="Felipe M.S."/>
            <person name="Hungria M."/>
            <person name="Nicolas M.F."/>
            <person name="Pereira M."/>
            <person name="Montes M.A."/>
            <person name="Cantao M.E."/>
            <person name="Vincentz M."/>
            <person name="Rafael M.S."/>
            <person name="Silverman N."/>
            <person name="Stoco P.H."/>
            <person name="Souza R.C."/>
            <person name="Vicentini R."/>
            <person name="Gazzinelli R.T."/>
            <person name="Neves Rde O."/>
            <person name="Silva R."/>
            <person name="Astolfi-Filho S."/>
            <person name="Maciel T.E."/>
            <person name="Urmenyi T.P."/>
            <person name="Tadei W.P."/>
            <person name="Camargo E.P."/>
            <person name="de Vasconcelos A.T."/>
        </authorList>
    </citation>
    <scope>NUCLEOTIDE SEQUENCE</scope>
</reference>
<accession>W5JAP4</accession>
<reference evidence="2 4" key="1">
    <citation type="journal article" date="2010" name="BMC Genomics">
        <title>Combination of measures distinguishes pre-miRNAs from other stem-loops in the genome of the newly sequenced Anopheles darlingi.</title>
        <authorList>
            <person name="Mendes N.D."/>
            <person name="Freitas A.T."/>
            <person name="Vasconcelos A.T."/>
            <person name="Sagot M.F."/>
        </authorList>
    </citation>
    <scope>NUCLEOTIDE SEQUENCE</scope>
</reference>
<gene>
    <name evidence="2" type="ORF">AND_008480</name>
</gene>
<evidence type="ECO:0000313" key="2">
    <source>
        <dbReference type="EMBL" id="ETN59905.1"/>
    </source>
</evidence>